<name>F2KSR5_ARCVS</name>
<dbReference type="KEGG" id="ave:Arcve_0949"/>
<dbReference type="GO" id="GO:0004175">
    <property type="term" value="F:endopeptidase activity"/>
    <property type="evidence" value="ECO:0007669"/>
    <property type="project" value="UniProtKB-ARBA"/>
</dbReference>
<sequence length="149" mass="17198">MYMNLRSVLFIITAGIFCYLVNYTFLNFMITNYSWAWGAIFGKGSWWLNQPLYVRIPYVLLVAPIYEELIHRRLVMHFFVARGETELGLLISSATFALHHFIFGWGWLKAIDMFFVGLVFGAVYAEYRLAGSWLCHTANNGMAAVFMLA</sequence>
<keyword evidence="1" id="KW-1133">Transmembrane helix</keyword>
<accession>F2KSR5</accession>
<dbReference type="STRING" id="693661.Arcve_0949"/>
<dbReference type="Proteomes" id="UP000008136">
    <property type="component" value="Chromosome"/>
</dbReference>
<evidence type="ECO:0000259" key="2">
    <source>
        <dbReference type="Pfam" id="PF02517"/>
    </source>
</evidence>
<organism evidence="3 4">
    <name type="scientific">Archaeoglobus veneficus (strain DSM 11195 / SNP6)</name>
    <dbReference type="NCBI Taxonomy" id="693661"/>
    <lineage>
        <taxon>Archaea</taxon>
        <taxon>Methanobacteriati</taxon>
        <taxon>Methanobacteriota</taxon>
        <taxon>Archaeoglobi</taxon>
        <taxon>Archaeoglobales</taxon>
        <taxon>Archaeoglobaceae</taxon>
        <taxon>Archaeoglobus</taxon>
    </lineage>
</organism>
<evidence type="ECO:0000313" key="4">
    <source>
        <dbReference type="Proteomes" id="UP000008136"/>
    </source>
</evidence>
<feature type="transmembrane region" description="Helical" evidence="1">
    <location>
        <begin position="87"/>
        <end position="107"/>
    </location>
</feature>
<dbReference type="GO" id="GO:0080120">
    <property type="term" value="P:CAAX-box protein maturation"/>
    <property type="evidence" value="ECO:0007669"/>
    <property type="project" value="UniProtKB-ARBA"/>
</dbReference>
<feature type="transmembrane region" description="Helical" evidence="1">
    <location>
        <begin position="46"/>
        <end position="66"/>
    </location>
</feature>
<keyword evidence="1" id="KW-0812">Transmembrane</keyword>
<gene>
    <name evidence="3" type="ordered locus">Arcve_0949</name>
</gene>
<feature type="transmembrane region" description="Helical" evidence="1">
    <location>
        <begin position="7"/>
        <end position="26"/>
    </location>
</feature>
<dbReference type="EMBL" id="CP002588">
    <property type="protein sequence ID" value="AEA46960.1"/>
    <property type="molecule type" value="Genomic_DNA"/>
</dbReference>
<dbReference type="Pfam" id="PF02517">
    <property type="entry name" value="Rce1-like"/>
    <property type="match status" value="1"/>
</dbReference>
<reference evidence="3 4" key="1">
    <citation type="submission" date="2011-03" db="EMBL/GenBank/DDBJ databases">
        <title>The complete genome of Archaeoglobus veneficus SNP6.</title>
        <authorList>
            <consortium name="US DOE Joint Genome Institute (JGI-PGF)"/>
            <person name="Lucas S."/>
            <person name="Copeland A."/>
            <person name="Lapidus A."/>
            <person name="Bruce D."/>
            <person name="Goodwin L."/>
            <person name="Pitluck S."/>
            <person name="Kyrpides N."/>
            <person name="Mavromatis K."/>
            <person name="Pagani I."/>
            <person name="Ivanova N."/>
            <person name="Mikhailova N."/>
            <person name="Lu M."/>
            <person name="Detter J.C."/>
            <person name="Tapia R."/>
            <person name="Han C."/>
            <person name="Land M."/>
            <person name="Hauser L."/>
            <person name="Markowitz V."/>
            <person name="Cheng J.-F."/>
            <person name="Hugenholtz P."/>
            <person name="Woyke T."/>
            <person name="Wu D."/>
            <person name="Spring S."/>
            <person name="Brambilla E."/>
            <person name="Klenk H.-P."/>
            <person name="Eisen J.A."/>
        </authorList>
    </citation>
    <scope>NUCLEOTIDE SEQUENCE [LARGE SCALE GENOMIC DNA]</scope>
    <source>
        <strain>SNP6</strain>
    </source>
</reference>
<dbReference type="AlphaFoldDB" id="F2KSR5"/>
<feature type="transmembrane region" description="Helical" evidence="1">
    <location>
        <begin position="113"/>
        <end position="130"/>
    </location>
</feature>
<evidence type="ECO:0000313" key="3">
    <source>
        <dbReference type="EMBL" id="AEA46960.1"/>
    </source>
</evidence>
<dbReference type="InterPro" id="IPR003675">
    <property type="entry name" value="Rce1/LyrA-like_dom"/>
</dbReference>
<dbReference type="HOGENOM" id="CLU_1745460_0_0_2"/>
<feature type="domain" description="CAAX prenyl protease 2/Lysostaphin resistance protein A-like" evidence="2">
    <location>
        <begin position="53"/>
        <end position="142"/>
    </location>
</feature>
<protein>
    <submittedName>
        <fullName evidence="3">Abortive infection protein</fullName>
    </submittedName>
</protein>
<keyword evidence="1" id="KW-0472">Membrane</keyword>
<keyword evidence="4" id="KW-1185">Reference proteome</keyword>
<evidence type="ECO:0000256" key="1">
    <source>
        <dbReference type="SAM" id="Phobius"/>
    </source>
</evidence>
<proteinExistence type="predicted"/>